<evidence type="ECO:0000313" key="3">
    <source>
        <dbReference type="EMBL" id="KAE9312039.1"/>
    </source>
</evidence>
<keyword evidence="5" id="KW-1185">Reference proteome</keyword>
<dbReference type="PANTHER" id="PTHR40866:SF1">
    <property type="entry name" value="BED-TYPE DOMAIN-CONTAINING PROTEIN"/>
    <property type="match status" value="1"/>
</dbReference>
<reference evidence="4 6" key="1">
    <citation type="submission" date="2018-09" db="EMBL/GenBank/DDBJ databases">
        <title>Genomic investigation of the strawberry pathogen Phytophthora fragariae indicates pathogenicity is determined by transcriptional variation in three key races.</title>
        <authorList>
            <person name="Adams T.M."/>
            <person name="Armitage A.D."/>
            <person name="Sobczyk M.K."/>
            <person name="Bates H.J."/>
            <person name="Dunwell J.M."/>
            <person name="Nellist C.F."/>
            <person name="Harrison R.J."/>
        </authorList>
    </citation>
    <scope>NUCLEOTIDE SEQUENCE [LARGE SCALE GENOMIC DNA]</scope>
    <source>
        <strain evidence="2 4">SCRP249</strain>
        <strain evidence="1 6">SCRP324</strain>
        <strain evidence="3 5">SCRP333</strain>
    </source>
</reference>
<gene>
    <name evidence="2" type="ORF">PR001_g20636</name>
    <name evidence="1" type="ORF">PR002_g20805</name>
    <name evidence="3" type="ORF">PR003_g19864</name>
</gene>
<proteinExistence type="predicted"/>
<dbReference type="PANTHER" id="PTHR40866">
    <property type="entry name" value="BED-TYPE DOMAIN-CONTAINING PROTEIN"/>
    <property type="match status" value="1"/>
</dbReference>
<dbReference type="AlphaFoldDB" id="A0A6A3JD18"/>
<organism evidence="1 6">
    <name type="scientific">Phytophthora rubi</name>
    <dbReference type="NCBI Taxonomy" id="129364"/>
    <lineage>
        <taxon>Eukaryota</taxon>
        <taxon>Sar</taxon>
        <taxon>Stramenopiles</taxon>
        <taxon>Oomycota</taxon>
        <taxon>Peronosporomycetes</taxon>
        <taxon>Peronosporales</taxon>
        <taxon>Peronosporaceae</taxon>
        <taxon>Phytophthora</taxon>
    </lineage>
</organism>
<dbReference type="Proteomes" id="UP000434957">
    <property type="component" value="Unassembled WGS sequence"/>
</dbReference>
<name>A0A6A3JD18_9STRA</name>
<evidence type="ECO:0008006" key="7">
    <source>
        <dbReference type="Google" id="ProtNLM"/>
    </source>
</evidence>
<evidence type="ECO:0000313" key="6">
    <source>
        <dbReference type="Proteomes" id="UP000435112"/>
    </source>
</evidence>
<dbReference type="OrthoDB" id="91831at2759"/>
<sequence length="122" mass="13804">MCKVCNGRRKQAPGTGYSNLLSHLATKHPDNITEMATACRTERGSIKSFGFVSEAVDHLYRWMRWVGVRNLPHCEVDDPLTPEMSRLRPTCSKTFMAKMQVVGCKLGKDTEGGTRRIIWSLF</sequence>
<accession>A0A6A3JD18</accession>
<evidence type="ECO:0000313" key="4">
    <source>
        <dbReference type="Proteomes" id="UP000429607"/>
    </source>
</evidence>
<dbReference type="EMBL" id="QXFT01001712">
    <property type="protein sequence ID" value="KAE9312039.1"/>
    <property type="molecule type" value="Genomic_DNA"/>
</dbReference>
<comment type="caution">
    <text evidence="1">The sequence shown here is derived from an EMBL/GenBank/DDBJ whole genome shotgun (WGS) entry which is preliminary data.</text>
</comment>
<dbReference type="EMBL" id="QXFV01002058">
    <property type="protein sequence ID" value="KAE8993576.1"/>
    <property type="molecule type" value="Genomic_DNA"/>
</dbReference>
<protein>
    <recommendedName>
        <fullName evidence="7">BED-type domain-containing protein</fullName>
    </recommendedName>
</protein>
<dbReference type="Proteomes" id="UP000435112">
    <property type="component" value="Unassembled WGS sequence"/>
</dbReference>
<dbReference type="EMBL" id="QXFU01002027">
    <property type="protein sequence ID" value="KAE8991587.1"/>
    <property type="molecule type" value="Genomic_DNA"/>
</dbReference>
<dbReference type="Proteomes" id="UP000429607">
    <property type="component" value="Unassembled WGS sequence"/>
</dbReference>
<evidence type="ECO:0000313" key="1">
    <source>
        <dbReference type="EMBL" id="KAE8991587.1"/>
    </source>
</evidence>
<evidence type="ECO:0000313" key="5">
    <source>
        <dbReference type="Proteomes" id="UP000434957"/>
    </source>
</evidence>
<evidence type="ECO:0000313" key="2">
    <source>
        <dbReference type="EMBL" id="KAE8993576.1"/>
    </source>
</evidence>